<dbReference type="Gene3D" id="3.40.250.10">
    <property type="entry name" value="Rhodanese-like domain"/>
    <property type="match status" value="1"/>
</dbReference>
<dbReference type="Proteomes" id="UP000627166">
    <property type="component" value="Unassembled WGS sequence"/>
</dbReference>
<proteinExistence type="predicted"/>
<dbReference type="PROSITE" id="PS50206">
    <property type="entry name" value="RHODANESE_3"/>
    <property type="match status" value="1"/>
</dbReference>
<feature type="domain" description="Rhodanese" evidence="1">
    <location>
        <begin position="18"/>
        <end position="104"/>
    </location>
</feature>
<evidence type="ECO:0000313" key="3">
    <source>
        <dbReference type="Proteomes" id="UP000627166"/>
    </source>
</evidence>
<dbReference type="PANTHER" id="PTHR43031:SF1">
    <property type="entry name" value="PYRIDINE NUCLEOTIDE-DISULPHIDE OXIDOREDUCTASE"/>
    <property type="match status" value="1"/>
</dbReference>
<evidence type="ECO:0000313" key="2">
    <source>
        <dbReference type="EMBL" id="MBD8047453.1"/>
    </source>
</evidence>
<sequence length="106" mass="12274">MGNIKYINNKQAERLIEENDELLILDVRRSNEFREKRIPNAINIPVEELEGEICELEDYKDKPILVYCEAGSRSSTACFILEEEGFNKLYNLRGGILDYKGTVETE</sequence>
<dbReference type="PANTHER" id="PTHR43031">
    <property type="entry name" value="FAD-DEPENDENT OXIDOREDUCTASE"/>
    <property type="match status" value="1"/>
</dbReference>
<keyword evidence="3" id="KW-1185">Reference proteome</keyword>
<dbReference type="EMBL" id="JACSQB010000078">
    <property type="protein sequence ID" value="MBD8047453.1"/>
    <property type="molecule type" value="Genomic_DNA"/>
</dbReference>
<dbReference type="InterPro" id="IPR036873">
    <property type="entry name" value="Rhodanese-like_dom_sf"/>
</dbReference>
<dbReference type="Pfam" id="PF00581">
    <property type="entry name" value="Rhodanese"/>
    <property type="match status" value="1"/>
</dbReference>
<name>A0ABR8YTY9_9CLOT</name>
<dbReference type="RefSeq" id="WP_191740420.1">
    <property type="nucleotide sequence ID" value="NZ_JACSQB010000078.1"/>
</dbReference>
<dbReference type="InterPro" id="IPR001763">
    <property type="entry name" value="Rhodanese-like_dom"/>
</dbReference>
<evidence type="ECO:0000259" key="1">
    <source>
        <dbReference type="PROSITE" id="PS50206"/>
    </source>
</evidence>
<reference evidence="2 3" key="1">
    <citation type="submission" date="2020-08" db="EMBL/GenBank/DDBJ databases">
        <title>A Genomic Blueprint of the Chicken Gut Microbiome.</title>
        <authorList>
            <person name="Gilroy R."/>
            <person name="Ravi A."/>
            <person name="Getino M."/>
            <person name="Pursley I."/>
            <person name="Horton D.L."/>
            <person name="Alikhan N.-F."/>
            <person name="Baker D."/>
            <person name="Gharbi K."/>
            <person name="Hall N."/>
            <person name="Watson M."/>
            <person name="Adriaenssens E.M."/>
            <person name="Foster-Nyarko E."/>
            <person name="Jarju S."/>
            <person name="Secka A."/>
            <person name="Antonio M."/>
            <person name="Oren A."/>
            <person name="Chaudhuri R."/>
            <person name="La Ragione R.M."/>
            <person name="Hildebrand F."/>
            <person name="Pallen M.J."/>
        </authorList>
    </citation>
    <scope>NUCLEOTIDE SEQUENCE [LARGE SCALE GENOMIC DNA]</scope>
    <source>
        <strain evidence="2 3">N37</strain>
    </source>
</reference>
<comment type="caution">
    <text evidence="2">The sequence shown here is derived from an EMBL/GenBank/DDBJ whole genome shotgun (WGS) entry which is preliminary data.</text>
</comment>
<dbReference type="SUPFAM" id="SSF52821">
    <property type="entry name" value="Rhodanese/Cell cycle control phosphatase"/>
    <property type="match status" value="1"/>
</dbReference>
<organism evidence="2 3">
    <name type="scientific">Clostridium faecium</name>
    <dbReference type="NCBI Taxonomy" id="2762223"/>
    <lineage>
        <taxon>Bacteria</taxon>
        <taxon>Bacillati</taxon>
        <taxon>Bacillota</taxon>
        <taxon>Clostridia</taxon>
        <taxon>Eubacteriales</taxon>
        <taxon>Clostridiaceae</taxon>
        <taxon>Clostridium</taxon>
    </lineage>
</organism>
<dbReference type="SMART" id="SM00450">
    <property type="entry name" value="RHOD"/>
    <property type="match status" value="1"/>
</dbReference>
<gene>
    <name evidence="2" type="ORF">H9637_10455</name>
</gene>
<accession>A0ABR8YTY9</accession>
<dbReference type="CDD" id="cd00158">
    <property type="entry name" value="RHOD"/>
    <property type="match status" value="1"/>
</dbReference>
<dbReference type="InterPro" id="IPR050229">
    <property type="entry name" value="GlpE_sulfurtransferase"/>
</dbReference>
<protein>
    <submittedName>
        <fullName evidence="2">Rhodanese-like domain-containing protein</fullName>
    </submittedName>
</protein>